<dbReference type="EMBL" id="LVWG01000026">
    <property type="protein sequence ID" value="KZK74438.1"/>
    <property type="molecule type" value="Genomic_DNA"/>
</dbReference>
<accession>A0A165LU76</accession>
<evidence type="ECO:0000313" key="1">
    <source>
        <dbReference type="EMBL" id="KZK74438.1"/>
    </source>
</evidence>
<dbReference type="AlphaFoldDB" id="A0A165LU76"/>
<dbReference type="RefSeq" id="WP_303681416.1">
    <property type="nucleotide sequence ID" value="NZ_LVWG01000026.1"/>
</dbReference>
<protein>
    <submittedName>
        <fullName evidence="1">Uncharacterized protein</fullName>
    </submittedName>
</protein>
<evidence type="ECO:0000313" key="2">
    <source>
        <dbReference type="Proteomes" id="UP000076481"/>
    </source>
</evidence>
<organism evidence="1 2">
    <name type="scientific">Pelodictyon luteolum</name>
    <dbReference type="NCBI Taxonomy" id="1100"/>
    <lineage>
        <taxon>Bacteria</taxon>
        <taxon>Pseudomonadati</taxon>
        <taxon>Chlorobiota</taxon>
        <taxon>Chlorobiia</taxon>
        <taxon>Chlorobiales</taxon>
        <taxon>Chlorobiaceae</taxon>
        <taxon>Chlorobium/Pelodictyon group</taxon>
        <taxon>Pelodictyon</taxon>
    </lineage>
</organism>
<comment type="caution">
    <text evidence="1">The sequence shown here is derived from an EMBL/GenBank/DDBJ whole genome shotgun (WGS) entry which is preliminary data.</text>
</comment>
<reference evidence="1 2" key="1">
    <citation type="submission" date="2016-03" db="EMBL/GenBank/DDBJ databases">
        <title>Speciation and ecological success in dimly lit waters: horizontal gene transfer in a green sulfur bacteria bloom unveiled by metagenomic assembly.</title>
        <authorList>
            <person name="Llorens-Mares T."/>
            <person name="Liu Z."/>
            <person name="Allen L.Z."/>
            <person name="Rusch D.B."/>
            <person name="Craig M.T."/>
            <person name="Dupont C.L."/>
            <person name="Bryant D.A."/>
            <person name="Casamayor E.O."/>
        </authorList>
    </citation>
    <scope>NUCLEOTIDE SEQUENCE [LARGE SCALE GENOMIC DNA]</scope>
    <source>
        <strain evidence="1">CIII</strain>
    </source>
</reference>
<proteinExistence type="predicted"/>
<dbReference type="Proteomes" id="UP000076481">
    <property type="component" value="Unassembled WGS sequence"/>
</dbReference>
<sequence>MEQKKNIGFQFSGFRITAFSFKAPEEPLGENESFDFETSVGVSHESSALIVKVGIGVQRSLDQVRCATMVAESLFSTEGLEVDSHTGAVVDVPPDFYATVISLAISTTRGALLVKGAGSFLERVPLPIVDPKAYVPAIMEANKPSVGG</sequence>
<gene>
    <name evidence="1" type="ORF">A3K90_08730</name>
</gene>
<name>A0A165LU76_PELLU</name>